<proteinExistence type="predicted"/>
<reference evidence="2 3" key="1">
    <citation type="journal article" date="2015" name="Phytopathology">
        <title>Genomes of Candidatus Liberibacter solanacearum haplotype A from New Zealand and the USA suggest significant genome plasticity in the species.</title>
        <authorList>
            <person name="Thompson S.M."/>
            <person name="Johnson C.P."/>
            <person name="Lu A.Y."/>
            <person name="Frampton R.A."/>
            <person name="Sullivan K.L."/>
            <person name="Fiers M.W."/>
            <person name="Crowhurst R.N."/>
            <person name="Pitman A.R."/>
            <person name="Scott I."/>
            <person name="Gudmestad N.C."/>
            <person name="Smith G.R."/>
        </authorList>
    </citation>
    <scope>NUCLEOTIDE SEQUENCE [LARGE SCALE GENOMIC DNA]</scope>
    <source>
        <strain evidence="2 3">LsoNZ1</strain>
    </source>
</reference>
<dbReference type="GO" id="GO:0047372">
    <property type="term" value="F:monoacylglycerol lipase activity"/>
    <property type="evidence" value="ECO:0007669"/>
    <property type="project" value="UniProtKB-EC"/>
</dbReference>
<protein>
    <submittedName>
        <fullName evidence="2">Lysophospholipase</fullName>
        <ecNumber evidence="2">3.1.1.23</ecNumber>
        <ecNumber evidence="2">3.1.1.5</ecNumber>
    </submittedName>
</protein>
<dbReference type="InterPro" id="IPR022742">
    <property type="entry name" value="Hydrolase_4"/>
</dbReference>
<dbReference type="EC" id="3.1.1.23" evidence="2"/>
<feature type="domain" description="Serine aminopeptidase S33" evidence="1">
    <location>
        <begin position="26"/>
        <end position="261"/>
    </location>
</feature>
<comment type="caution">
    <text evidence="2">The sequence shown here is derived from an EMBL/GenBank/DDBJ whole genome shotgun (WGS) entry which is preliminary data.</text>
</comment>
<keyword evidence="3" id="KW-1185">Reference proteome</keyword>
<dbReference type="Pfam" id="PF12146">
    <property type="entry name" value="Hydrolase_4"/>
    <property type="match status" value="1"/>
</dbReference>
<dbReference type="EMBL" id="JMTK01000002">
    <property type="protein sequence ID" value="KJZ81859.1"/>
    <property type="molecule type" value="Genomic_DNA"/>
</dbReference>
<dbReference type="InterPro" id="IPR029058">
    <property type="entry name" value="AB_hydrolase_fold"/>
</dbReference>
<evidence type="ECO:0000313" key="2">
    <source>
        <dbReference type="EMBL" id="KJZ81859.1"/>
    </source>
</evidence>
<dbReference type="PATRIC" id="fig|556287.8.peg.568"/>
<dbReference type="EC" id="3.1.1.5" evidence="2"/>
<dbReference type="Proteomes" id="UP000033731">
    <property type="component" value="Unassembled WGS sequence"/>
</dbReference>
<evidence type="ECO:0000313" key="3">
    <source>
        <dbReference type="Proteomes" id="UP000033731"/>
    </source>
</evidence>
<dbReference type="Gene3D" id="3.40.50.1820">
    <property type="entry name" value="alpha/beta hydrolase"/>
    <property type="match status" value="1"/>
</dbReference>
<keyword evidence="2" id="KW-0378">Hydrolase</keyword>
<dbReference type="AlphaFoldDB" id="A0A094Z319"/>
<dbReference type="RefSeq" id="WP_034442665.1">
    <property type="nucleotide sequence ID" value="NZ_JMTK01000002.1"/>
</dbReference>
<evidence type="ECO:0000259" key="1">
    <source>
        <dbReference type="Pfam" id="PF12146"/>
    </source>
</evidence>
<name>A0A094Z319_9HYPH</name>
<dbReference type="GO" id="GO:0004622">
    <property type="term" value="F:phosphatidylcholine lysophospholipase activity"/>
    <property type="evidence" value="ECO:0007669"/>
    <property type="project" value="UniProtKB-EC"/>
</dbReference>
<gene>
    <name evidence="2" type="ORF">DJ66_0586</name>
</gene>
<sequence length="320" mass="36827">MPQETLQIEDATKNKIAYPCNQTRKTPRAAILVCQSIEENIEDYNDFCTYLAEENIAAYIYSHRNTIKTANNSLPGYSEKENNSTPIIQEVMKLRSLIAENHGNTPVLLFGYSLGTVIALYTLTKYPKKFSGIALWNLDLCFEKYNCLLMDSFLKIEKFFKGSDTPSRFMRYMTENIWIRNNKNWKHLLGDLTSNIDSKVHITNNNYSLNTPISVWLELMSMATDINAQGSFNTLSRSIPFCLVSGGNPLIKIEDHSQIYKLAERLHNEEFYDISLMTFPPILPNDPRNTTPPQAIKKLRNWIVKSYLPKVTPLISQYQK</sequence>
<organism evidence="2 3">
    <name type="scientific">Candidatus Liberibacter solanacearum</name>
    <dbReference type="NCBI Taxonomy" id="556287"/>
    <lineage>
        <taxon>Bacteria</taxon>
        <taxon>Pseudomonadati</taxon>
        <taxon>Pseudomonadota</taxon>
        <taxon>Alphaproteobacteria</taxon>
        <taxon>Hyphomicrobiales</taxon>
        <taxon>Rhizobiaceae</taxon>
        <taxon>Liberibacter</taxon>
    </lineage>
</organism>
<accession>A0A094Z319</accession>
<dbReference type="SUPFAM" id="SSF53474">
    <property type="entry name" value="alpha/beta-Hydrolases"/>
    <property type="match status" value="1"/>
</dbReference>